<dbReference type="Proteomes" id="UP000248044">
    <property type="component" value="Chromosome"/>
</dbReference>
<gene>
    <name evidence="2" type="ORF">DFR85_11880</name>
</gene>
<sequence>MTISLKIRYSNSFINYKKTTEIGFIIYAVPESVAKIKNTHFIIAIDNSPSMVKNGNLDIALKSAEKLLETLPQGNTVTIIEFSNHPKIMYSGATGIKVNINKESGATTRFYELITFIMAMASQNPIPTKVILLTDGKPIDKRNIKDYEKLNIPKNMEIISIGIGSDYNETILSLLADKTSGIFYHIDDPSQLPTLFEEQTTNNVHALNLSISVPQGFSPLNYDMPIKIPIVDRLISVYGILTVPPGDKDYPVNIIANYDDPVTSQNKSLSYSVVLKRANEDVVNANLNKEVDAEIKYYKLLRDYTEALEKGKEATKIMTELKQVAEETRKEDLIEYTQKMTGDAKTDLSAATRKMRQ</sequence>
<reference evidence="2 3" key="1">
    <citation type="submission" date="2018-05" db="EMBL/GenBank/DDBJ databases">
        <title>Complete Genome Sequences of Extremely Thermoacidophilic, Metal-Mobilizing Type-Strain Members of the Archaeal Family Sulfolobaceae: Acidianus brierleyi DSM-1651T, Acidianus sulfidivorans DSM-18786T, Metallosphaera hakonensis DSM-7519T, and Metallosphaera prunae DSM-10039T.</title>
        <authorList>
            <person name="Counts J.A."/>
            <person name="Kelly R.M."/>
        </authorList>
    </citation>
    <scope>NUCLEOTIDE SEQUENCE [LARGE SCALE GENOMIC DNA]</scope>
    <source>
        <strain evidence="2 3">DSM 1651</strain>
    </source>
</reference>
<evidence type="ECO:0000313" key="2">
    <source>
        <dbReference type="EMBL" id="AWR95193.1"/>
    </source>
</evidence>
<dbReference type="GeneID" id="36832866"/>
<dbReference type="CDD" id="cd00198">
    <property type="entry name" value="vWFA"/>
    <property type="match status" value="1"/>
</dbReference>
<keyword evidence="3" id="KW-1185">Reference proteome</keyword>
<dbReference type="Gene3D" id="3.40.50.410">
    <property type="entry name" value="von Willebrand factor, type A domain"/>
    <property type="match status" value="1"/>
</dbReference>
<dbReference type="PROSITE" id="PS50234">
    <property type="entry name" value="VWFA"/>
    <property type="match status" value="1"/>
</dbReference>
<dbReference type="InterPro" id="IPR002035">
    <property type="entry name" value="VWF_A"/>
</dbReference>
<name>A0A2U9IGN1_9CREN</name>
<dbReference type="Pfam" id="PF18677">
    <property type="entry name" value="ArnB_C"/>
    <property type="match status" value="1"/>
</dbReference>
<dbReference type="EMBL" id="CP029289">
    <property type="protein sequence ID" value="AWR95193.1"/>
    <property type="molecule type" value="Genomic_DNA"/>
</dbReference>
<dbReference type="KEGG" id="abri:DFR85_11880"/>
<dbReference type="OrthoDB" id="33260at2157"/>
<dbReference type="InterPro" id="IPR040929">
    <property type="entry name" value="ArnB_C"/>
</dbReference>
<dbReference type="SMART" id="SM00327">
    <property type="entry name" value="VWA"/>
    <property type="match status" value="1"/>
</dbReference>
<proteinExistence type="predicted"/>
<dbReference type="InterPro" id="IPR036465">
    <property type="entry name" value="vWFA_dom_sf"/>
</dbReference>
<feature type="domain" description="VWFA" evidence="1">
    <location>
        <begin position="40"/>
        <end position="199"/>
    </location>
</feature>
<dbReference type="AlphaFoldDB" id="A0A2U9IGN1"/>
<evidence type="ECO:0000313" key="3">
    <source>
        <dbReference type="Proteomes" id="UP000248044"/>
    </source>
</evidence>
<dbReference type="RefSeq" id="WP_110271074.1">
    <property type="nucleotide sequence ID" value="NZ_CP029289.2"/>
</dbReference>
<dbReference type="Pfam" id="PF00092">
    <property type="entry name" value="VWA"/>
    <property type="match status" value="1"/>
</dbReference>
<organism evidence="2 3">
    <name type="scientific">Acidianus brierleyi</name>
    <dbReference type="NCBI Taxonomy" id="41673"/>
    <lineage>
        <taxon>Archaea</taxon>
        <taxon>Thermoproteota</taxon>
        <taxon>Thermoprotei</taxon>
        <taxon>Sulfolobales</taxon>
        <taxon>Sulfolobaceae</taxon>
        <taxon>Acidianus</taxon>
    </lineage>
</organism>
<protein>
    <submittedName>
        <fullName evidence="2">VWA domain-containing protein</fullName>
    </submittedName>
</protein>
<evidence type="ECO:0000259" key="1">
    <source>
        <dbReference type="PROSITE" id="PS50234"/>
    </source>
</evidence>
<dbReference type="SUPFAM" id="SSF53300">
    <property type="entry name" value="vWA-like"/>
    <property type="match status" value="1"/>
</dbReference>
<accession>A0A2U9IGN1</accession>